<dbReference type="InterPro" id="IPR011032">
    <property type="entry name" value="GroES-like_sf"/>
</dbReference>
<dbReference type="RefSeq" id="WP_150493634.1">
    <property type="nucleotide sequence ID" value="NZ_BMFA01000001.1"/>
</dbReference>
<dbReference type="SUPFAM" id="SSF50129">
    <property type="entry name" value="GroES-like"/>
    <property type="match status" value="1"/>
</dbReference>
<protein>
    <submittedName>
        <fullName evidence="3">Chlorophyll synthesis pathway protein BchC</fullName>
    </submittedName>
</protein>
<dbReference type="InterPro" id="IPR005903">
    <property type="entry name" value="BchC"/>
</dbReference>
<dbReference type="InterPro" id="IPR036291">
    <property type="entry name" value="NAD(P)-bd_dom_sf"/>
</dbReference>
<sequence>MKTNAVLFEAPQKVDVRPLPMIPAGADDVIVEALWSGISTGTEKRLFEGTMPFFPGLSYPLVPGYETVGRVVQTAAGSDLAEGDLVMVPGSRCFDGAAGLFGATASRLIAPAAKVVPVEEELGADATLLTLAATAFHALNLPAAPPPDLIIGHGVLGRLAARILLALGHPAPVIWETNPARRDGAEGYTVSTAEDCGDRRFACVLDASGTPGIIDLSVRHLQPGGTIVLAGFYDTRLSFEFAPAFMREARIAIAAEFRPADLIAVHDLVRAGKLSLAGLITHTHSAEAAPAAYETAFGDPGCVKMILDWRGAQ</sequence>
<gene>
    <name evidence="3" type="ORF">GCM10011316_02470</name>
</gene>
<dbReference type="Gene3D" id="3.90.180.10">
    <property type="entry name" value="Medium-chain alcohol dehydrogenases, catalytic domain"/>
    <property type="match status" value="2"/>
</dbReference>
<keyword evidence="4" id="KW-1185">Reference proteome</keyword>
<name>A0A916T805_9HYPH</name>
<evidence type="ECO:0000259" key="2">
    <source>
        <dbReference type="Pfam" id="PF08240"/>
    </source>
</evidence>
<comment type="caution">
    <text evidence="3">The sequence shown here is derived from an EMBL/GenBank/DDBJ whole genome shotgun (WGS) entry which is preliminary data.</text>
</comment>
<keyword evidence="1" id="KW-0560">Oxidoreductase</keyword>
<dbReference type="AlphaFoldDB" id="A0A916T805"/>
<dbReference type="InterPro" id="IPR013154">
    <property type="entry name" value="ADH-like_N"/>
</dbReference>
<organism evidence="3 4">
    <name type="scientific">Roseibium aquae</name>
    <dbReference type="NCBI Taxonomy" id="1323746"/>
    <lineage>
        <taxon>Bacteria</taxon>
        <taxon>Pseudomonadati</taxon>
        <taxon>Pseudomonadota</taxon>
        <taxon>Alphaproteobacteria</taxon>
        <taxon>Hyphomicrobiales</taxon>
        <taxon>Stappiaceae</taxon>
        <taxon>Roseibium</taxon>
    </lineage>
</organism>
<dbReference type="Proteomes" id="UP000605148">
    <property type="component" value="Unassembled WGS sequence"/>
</dbReference>
<dbReference type="Gene3D" id="3.40.50.720">
    <property type="entry name" value="NAD(P)-binding Rossmann-like Domain"/>
    <property type="match status" value="1"/>
</dbReference>
<dbReference type="CDD" id="cd08255">
    <property type="entry name" value="2-desacetyl-2-hydroxyethyl_bacteriochlorophyllide_like"/>
    <property type="match status" value="1"/>
</dbReference>
<reference evidence="3" key="2">
    <citation type="submission" date="2020-09" db="EMBL/GenBank/DDBJ databases">
        <authorList>
            <person name="Sun Q."/>
            <person name="Zhou Y."/>
        </authorList>
    </citation>
    <scope>NUCLEOTIDE SEQUENCE</scope>
    <source>
        <strain evidence="3">CGMCC 1.12426</strain>
    </source>
</reference>
<reference evidence="3" key="1">
    <citation type="journal article" date="2014" name="Int. J. Syst. Evol. Microbiol.">
        <title>Complete genome sequence of Corynebacterium casei LMG S-19264T (=DSM 44701T), isolated from a smear-ripened cheese.</title>
        <authorList>
            <consortium name="US DOE Joint Genome Institute (JGI-PGF)"/>
            <person name="Walter F."/>
            <person name="Albersmeier A."/>
            <person name="Kalinowski J."/>
            <person name="Ruckert C."/>
        </authorList>
    </citation>
    <scope>NUCLEOTIDE SEQUENCE</scope>
    <source>
        <strain evidence="3">CGMCC 1.12426</strain>
    </source>
</reference>
<feature type="domain" description="Alcohol dehydrogenase-like N-terminal" evidence="2">
    <location>
        <begin position="25"/>
        <end position="119"/>
    </location>
</feature>
<dbReference type="PANTHER" id="PTHR43189">
    <property type="entry name" value="ZINC-TYPE ALCOHOL DEHYDROGENASE-LIKE PROTEIN C1198.01-RELATED"/>
    <property type="match status" value="1"/>
</dbReference>
<dbReference type="NCBIfam" id="TIGR01202">
    <property type="entry name" value="bchC"/>
    <property type="match status" value="1"/>
</dbReference>
<accession>A0A916T805</accession>
<evidence type="ECO:0000256" key="1">
    <source>
        <dbReference type="ARBA" id="ARBA00023002"/>
    </source>
</evidence>
<dbReference type="GO" id="GO:0036354">
    <property type="term" value="F:bacteriochlorophyllide-a dehydrogenase activity"/>
    <property type="evidence" value="ECO:0007669"/>
    <property type="project" value="InterPro"/>
</dbReference>
<dbReference type="Pfam" id="PF08240">
    <property type="entry name" value="ADH_N"/>
    <property type="match status" value="1"/>
</dbReference>
<dbReference type="SUPFAM" id="SSF51735">
    <property type="entry name" value="NAD(P)-binding Rossmann-fold domains"/>
    <property type="match status" value="1"/>
</dbReference>
<evidence type="ECO:0000313" key="4">
    <source>
        <dbReference type="Proteomes" id="UP000605148"/>
    </source>
</evidence>
<dbReference type="PANTHER" id="PTHR43189:SF1">
    <property type="entry name" value="ZINC-TYPE ALCOHOL DEHYDROGENASE-LIKE PROTEIN C1198.01"/>
    <property type="match status" value="1"/>
</dbReference>
<dbReference type="OrthoDB" id="9806940at2"/>
<evidence type="ECO:0000313" key="3">
    <source>
        <dbReference type="EMBL" id="GGB33892.1"/>
    </source>
</evidence>
<dbReference type="EMBL" id="BMFA01000001">
    <property type="protein sequence ID" value="GGB33892.1"/>
    <property type="molecule type" value="Genomic_DNA"/>
</dbReference>
<proteinExistence type="predicted"/>